<dbReference type="SUPFAM" id="SSF53756">
    <property type="entry name" value="UDP-Glycosyltransferase/glycogen phosphorylase"/>
    <property type="match status" value="1"/>
</dbReference>
<name>A0A095ZPH1_9BACT</name>
<sequence>MKVIIDPRLQYAYASYYLLGIEKVFGKNSIRYSTKPFEGLDNKYSNAYRYGFAFVIKNGGNDYKVFIDSEDVASIFNEGYEWCDIYGKVNPTFEYTQKYIKLLAIGPSFGITLHTIPITIIKCLKHYFQSIGYTNVPLKKYLQDYLYSNIRRRPINVYEKPEKVRPNYIFHSSTLWYNKFAETDTNYWRGEFLRACQQLQIRIEGGLFYINGKDVLAEMPDYPKYKEIYKDFIYDKRLSMDEYIKKTKESVLVFNTPSVCGCHGWKLAEYLCMGKAIISTKLSREMPEPMVHGENIHFVHTKKELLEAIMLINSNEEYRRHLEKGARRYYEQWLKPDVVIDRLLEHALNIHK</sequence>
<dbReference type="RefSeq" id="WP_036871627.1">
    <property type="nucleotide sequence ID" value="NZ_JRNN01000025.1"/>
</dbReference>
<evidence type="ECO:0008006" key="3">
    <source>
        <dbReference type="Google" id="ProtNLM"/>
    </source>
</evidence>
<protein>
    <recommendedName>
        <fullName evidence="3">Glycosyltransferase</fullName>
    </recommendedName>
</protein>
<dbReference type="EMBL" id="JRNN01000025">
    <property type="protein sequence ID" value="KGF36660.1"/>
    <property type="molecule type" value="Genomic_DNA"/>
</dbReference>
<dbReference type="Gene3D" id="3.40.50.2000">
    <property type="entry name" value="Glycogen Phosphorylase B"/>
    <property type="match status" value="1"/>
</dbReference>
<dbReference type="AlphaFoldDB" id="A0A095ZPH1"/>
<gene>
    <name evidence="1" type="ORF">HMPREF2137_01295</name>
</gene>
<organism evidence="1 2">
    <name type="scientific">Hoylesella buccalis DNF00853</name>
    <dbReference type="NCBI Taxonomy" id="1401074"/>
    <lineage>
        <taxon>Bacteria</taxon>
        <taxon>Pseudomonadati</taxon>
        <taxon>Bacteroidota</taxon>
        <taxon>Bacteroidia</taxon>
        <taxon>Bacteroidales</taxon>
        <taxon>Prevotellaceae</taxon>
        <taxon>Hoylesella</taxon>
    </lineage>
</organism>
<evidence type="ECO:0000313" key="1">
    <source>
        <dbReference type="EMBL" id="KGF36660.1"/>
    </source>
</evidence>
<comment type="caution">
    <text evidence="1">The sequence shown here is derived from an EMBL/GenBank/DDBJ whole genome shotgun (WGS) entry which is preliminary data.</text>
</comment>
<dbReference type="Proteomes" id="UP000029556">
    <property type="component" value="Unassembled WGS sequence"/>
</dbReference>
<dbReference type="OrthoDB" id="6336595at2"/>
<proteinExistence type="predicted"/>
<reference evidence="1 2" key="1">
    <citation type="submission" date="2014-07" db="EMBL/GenBank/DDBJ databases">
        <authorList>
            <person name="McCorrison J."/>
            <person name="Sanka R."/>
            <person name="Torralba M."/>
            <person name="Gillis M."/>
            <person name="Haft D.H."/>
            <person name="Methe B."/>
            <person name="Sutton G."/>
            <person name="Nelson K.E."/>
        </authorList>
    </citation>
    <scope>NUCLEOTIDE SEQUENCE [LARGE SCALE GENOMIC DNA]</scope>
    <source>
        <strain evidence="1 2">DNF00853</strain>
    </source>
</reference>
<accession>A0A095ZPH1</accession>
<evidence type="ECO:0000313" key="2">
    <source>
        <dbReference type="Proteomes" id="UP000029556"/>
    </source>
</evidence>